<feature type="region of interest" description="Disordered" evidence="2">
    <location>
        <begin position="1"/>
        <end position="72"/>
    </location>
</feature>
<evidence type="ECO:0000313" key="4">
    <source>
        <dbReference type="Proteomes" id="UP000245771"/>
    </source>
</evidence>
<keyword evidence="1" id="KW-0175">Coiled coil</keyword>
<dbReference type="Proteomes" id="UP000245771">
    <property type="component" value="Unassembled WGS sequence"/>
</dbReference>
<name>A0A316V2F4_9BASI</name>
<keyword evidence="4" id="KW-1185">Reference proteome</keyword>
<dbReference type="EMBL" id="KZ819607">
    <property type="protein sequence ID" value="PWN31642.1"/>
    <property type="molecule type" value="Genomic_DNA"/>
</dbReference>
<organism evidence="3 4">
    <name type="scientific">Meira miltonrushii</name>
    <dbReference type="NCBI Taxonomy" id="1280837"/>
    <lineage>
        <taxon>Eukaryota</taxon>
        <taxon>Fungi</taxon>
        <taxon>Dikarya</taxon>
        <taxon>Basidiomycota</taxon>
        <taxon>Ustilaginomycotina</taxon>
        <taxon>Exobasidiomycetes</taxon>
        <taxon>Exobasidiales</taxon>
        <taxon>Brachybasidiaceae</taxon>
        <taxon>Meira</taxon>
    </lineage>
</organism>
<sequence>MTQEDFFDIGPPPIPVNGFPDDDDDEDPMSPTEYAQASKEHITESLPQEKSSTSGITENNNEQRPLIDRVSSPRSYRGMKAYKRAAKWWDLSEEFQVNNHVLLPGKPKFQPTSPRFSWNDVRLTREECGSCRFINSNRPEGMPTLPCLEVPYFDRCVSCISTNSLSICRLHDKGHQSRNDDLQVPQWNRGQRGGTVWQTPHQRWYAQDRAPSSTYAHRPSRDPERWSKDQKRTPVHRRNSRDEGLARESSPVRNGDKQMAREHYPVYQEGSRSRMERLSETPVYEAPTQNATPSRSTAGTSGTSRVSKDVTVEETTNTLKANDDNIKQSTRPDVVQASYMHTFGSMTSGSPSTFAMTPSSTMPADPISSLRKVLDDNLQLKMENEALNELFDELQMRYNRTNEKVERLTDENEKLVQETTRLKDTFREALLKIMAD</sequence>
<feature type="coiled-coil region" evidence="1">
    <location>
        <begin position="370"/>
        <end position="425"/>
    </location>
</feature>
<feature type="compositionally biased region" description="Basic and acidic residues" evidence="2">
    <location>
        <begin position="254"/>
        <end position="264"/>
    </location>
</feature>
<evidence type="ECO:0000256" key="1">
    <source>
        <dbReference type="SAM" id="Coils"/>
    </source>
</evidence>
<dbReference type="RefSeq" id="XP_025351944.1">
    <property type="nucleotide sequence ID" value="XM_025501210.1"/>
</dbReference>
<feature type="compositionally biased region" description="Polar residues" evidence="2">
    <location>
        <begin position="45"/>
        <end position="63"/>
    </location>
</feature>
<accession>A0A316V2F4</accession>
<dbReference type="AlphaFoldDB" id="A0A316V2F4"/>
<proteinExistence type="predicted"/>
<evidence type="ECO:0000313" key="3">
    <source>
        <dbReference type="EMBL" id="PWN31642.1"/>
    </source>
</evidence>
<protein>
    <submittedName>
        <fullName evidence="3">Uncharacterized protein</fullName>
    </submittedName>
</protein>
<reference evidence="3 4" key="1">
    <citation type="journal article" date="2018" name="Mol. Biol. Evol.">
        <title>Broad Genomic Sampling Reveals a Smut Pathogenic Ancestry of the Fungal Clade Ustilaginomycotina.</title>
        <authorList>
            <person name="Kijpornyongpan T."/>
            <person name="Mondo S.J."/>
            <person name="Barry K."/>
            <person name="Sandor L."/>
            <person name="Lee J."/>
            <person name="Lipzen A."/>
            <person name="Pangilinan J."/>
            <person name="LaButti K."/>
            <person name="Hainaut M."/>
            <person name="Henrissat B."/>
            <person name="Grigoriev I.V."/>
            <person name="Spatafora J.W."/>
            <person name="Aime M.C."/>
        </authorList>
    </citation>
    <scope>NUCLEOTIDE SEQUENCE [LARGE SCALE GENOMIC DNA]</scope>
    <source>
        <strain evidence="3 4">MCA 3882</strain>
    </source>
</reference>
<feature type="region of interest" description="Disordered" evidence="2">
    <location>
        <begin position="175"/>
        <end position="330"/>
    </location>
</feature>
<gene>
    <name evidence="3" type="ORF">FA14DRAFT_182433</name>
</gene>
<dbReference type="InParanoid" id="A0A316V2F4"/>
<dbReference type="GeneID" id="37022991"/>
<feature type="compositionally biased region" description="Basic and acidic residues" evidence="2">
    <location>
        <begin position="219"/>
        <end position="232"/>
    </location>
</feature>
<evidence type="ECO:0000256" key="2">
    <source>
        <dbReference type="SAM" id="MobiDB-lite"/>
    </source>
</evidence>
<feature type="compositionally biased region" description="Low complexity" evidence="2">
    <location>
        <begin position="291"/>
        <end position="305"/>
    </location>
</feature>